<organism evidence="1 2">
    <name type="scientific">Virgibacillus tibetensis</name>
    <dbReference type="NCBI Taxonomy" id="3042313"/>
    <lineage>
        <taxon>Bacteria</taxon>
        <taxon>Bacillati</taxon>
        <taxon>Bacillota</taxon>
        <taxon>Bacilli</taxon>
        <taxon>Bacillales</taxon>
        <taxon>Bacillaceae</taxon>
        <taxon>Virgibacillus</taxon>
    </lineage>
</organism>
<name>A0ABU6KE05_9BACI</name>
<evidence type="ECO:0000313" key="2">
    <source>
        <dbReference type="Proteomes" id="UP001335737"/>
    </source>
</evidence>
<keyword evidence="2" id="KW-1185">Reference proteome</keyword>
<dbReference type="EMBL" id="JARZFX010000002">
    <property type="protein sequence ID" value="MEC5423368.1"/>
    <property type="molecule type" value="Genomic_DNA"/>
</dbReference>
<sequence length="51" mass="6059">MAYINEQMVISSPYLESVVIKQLMKEGEMKLSKASRPNELKYLYHYQFIES</sequence>
<reference evidence="1 2" key="1">
    <citation type="journal article" date="2024" name="Int. J. Syst. Evol. Microbiol.">
        <title>Virgibacillus tibetensis sp. nov., isolated from salt lake on the Tibetan Plateau of China.</title>
        <authorList>
            <person name="Phurbu D."/>
            <person name="Liu Z.-X."/>
            <person name="Wang R."/>
            <person name="Zheng Y.-Y."/>
            <person name="Liu H.-C."/>
            <person name="Zhou Y.-G."/>
            <person name="Yu Y.-J."/>
            <person name="Li A.-H."/>
        </authorList>
    </citation>
    <scope>NUCLEOTIDE SEQUENCE [LARGE SCALE GENOMIC DNA]</scope>
    <source>
        <strain evidence="1 2">C22-A2</strain>
    </source>
</reference>
<evidence type="ECO:0000313" key="1">
    <source>
        <dbReference type="EMBL" id="MEC5423368.1"/>
    </source>
</evidence>
<proteinExistence type="predicted"/>
<dbReference type="Proteomes" id="UP001335737">
    <property type="component" value="Unassembled WGS sequence"/>
</dbReference>
<comment type="caution">
    <text evidence="1">The sequence shown here is derived from an EMBL/GenBank/DDBJ whole genome shotgun (WGS) entry which is preliminary data.</text>
</comment>
<gene>
    <name evidence="1" type="ORF">QGM71_07645</name>
</gene>
<protein>
    <submittedName>
        <fullName evidence="1">Uncharacterized protein</fullName>
    </submittedName>
</protein>
<accession>A0ABU6KE05</accession>